<keyword evidence="10 11" id="KW-0100">Branched-chain amino acid biosynthesis</keyword>
<sequence>MQHAIIKRILDASVYDVAVETPLEKAPSLSARLDSSILFKREDLQTIFSFKIRGAYNKIRLLAQKGVPGVVTASAGNHAQGVALSARQLGLQACIVMGRATPQIKVNAASRLGAEIVLHGDTYDEAAIYAADLALERNLAYVHPFDDLDVIAGQGTIGMEILRQHTGPISAIFVPVGGGGLIAGVGSYVRYLRPEVKIIGVEAEGSASMTEAIAAKRRVRLPLETLDLFADGTAVRQVGKESFRLARRCIDEMVTVNVDEICAAVKDVFDDTRVLAEPSGALSVAGVKRYVAEHGPMDGSAVAIVSGANVNFDRLRHISERAESGEYREILLGVEIPEEPGSFLKFANQIGSRSITEFNYRFDASSAENPARVLVGIQTSDDEDRRELIRSLRSHYPVTDLSDNEVAVLHVRHMVGGRSSGVSGEQLYRFEFPERPGALLEFLTRLGDRFNITMFHYRNHGAAEGRVLAGIALRRGDKGAFRSLMQGIGYRHWNESDNPAYRMFLD</sequence>
<comment type="function">
    <text evidence="11">Catalyzes the anaerobic formation of alpha-ketobutyrate and ammonia from threonine in a two-step reaction. The first step involved a dehydration of threonine and a production of enamine intermediates (aminocrotonate), which tautomerizes to its imine form (iminobutyrate). Both intermediates are unstable and short-lived. The second step is the nonenzymatic hydrolysis of the enamine/imine intermediates to form 2-ketobutyrate and free ammonia. In the low water environment of the cell, the second step is accelerated by RidA.</text>
</comment>
<proteinExistence type="inferred from homology"/>
<organism evidence="13 14">
    <name type="scientific">OM182 bacterium MED-G24</name>
    <dbReference type="NCBI Taxonomy" id="1986255"/>
    <lineage>
        <taxon>Bacteria</taxon>
        <taxon>Pseudomonadati</taxon>
        <taxon>Pseudomonadota</taxon>
        <taxon>Gammaproteobacteria</taxon>
        <taxon>OMG group</taxon>
        <taxon>OM182 clade</taxon>
    </lineage>
</organism>
<dbReference type="Pfam" id="PF00585">
    <property type="entry name" value="Thr_dehydrat_C"/>
    <property type="match status" value="2"/>
</dbReference>
<dbReference type="GO" id="GO:0004794">
    <property type="term" value="F:threonine deaminase activity"/>
    <property type="evidence" value="ECO:0007669"/>
    <property type="project" value="UniProtKB-UniRule"/>
</dbReference>
<dbReference type="EMBL" id="NTKD01000001">
    <property type="protein sequence ID" value="PDH42255.1"/>
    <property type="molecule type" value="Genomic_DNA"/>
</dbReference>
<dbReference type="NCBIfam" id="TIGR01124">
    <property type="entry name" value="ilvA_2Cterm"/>
    <property type="match status" value="1"/>
</dbReference>
<keyword evidence="6 11" id="KW-0412">Isoleucine biosynthesis</keyword>
<comment type="cofactor">
    <cofactor evidence="2 11">
        <name>pyridoxal 5'-phosphate</name>
        <dbReference type="ChEBI" id="CHEBI:597326"/>
    </cofactor>
</comment>
<dbReference type="CDD" id="cd04907">
    <property type="entry name" value="ACT_ThrD-I_2"/>
    <property type="match status" value="1"/>
</dbReference>
<dbReference type="FunFam" id="3.40.50.1100:FF:000008">
    <property type="entry name" value="L-threonine dehydratase"/>
    <property type="match status" value="1"/>
</dbReference>
<evidence type="ECO:0000256" key="10">
    <source>
        <dbReference type="ARBA" id="ARBA00023304"/>
    </source>
</evidence>
<evidence type="ECO:0000256" key="6">
    <source>
        <dbReference type="ARBA" id="ARBA00022624"/>
    </source>
</evidence>
<dbReference type="SUPFAM" id="SSF55021">
    <property type="entry name" value="ACT-like"/>
    <property type="match status" value="1"/>
</dbReference>
<evidence type="ECO:0000256" key="9">
    <source>
        <dbReference type="ARBA" id="ARBA00023239"/>
    </source>
</evidence>
<dbReference type="PANTHER" id="PTHR48078:SF11">
    <property type="entry name" value="THREONINE DEHYDRATASE, MITOCHONDRIAL"/>
    <property type="match status" value="1"/>
</dbReference>
<evidence type="ECO:0000256" key="1">
    <source>
        <dbReference type="ARBA" id="ARBA00001274"/>
    </source>
</evidence>
<gene>
    <name evidence="11 13" type="primary">ilvA</name>
    <name evidence="13" type="ORF">CNE99_00335</name>
</gene>
<dbReference type="InterPro" id="IPR045865">
    <property type="entry name" value="ACT-like_dom_sf"/>
</dbReference>
<dbReference type="Pfam" id="PF00291">
    <property type="entry name" value="PALP"/>
    <property type="match status" value="1"/>
</dbReference>
<keyword evidence="5 11" id="KW-0028">Amino-acid biosynthesis</keyword>
<dbReference type="EC" id="4.3.1.19" evidence="11"/>
<feature type="domain" description="ACT-like" evidence="12">
    <location>
        <begin position="426"/>
        <end position="497"/>
    </location>
</feature>
<evidence type="ECO:0000256" key="4">
    <source>
        <dbReference type="ARBA" id="ARBA00010869"/>
    </source>
</evidence>
<accession>A0A2A5X0B8</accession>
<protein>
    <recommendedName>
        <fullName evidence="11">L-threonine dehydratase</fullName>
        <ecNumber evidence="11">4.3.1.19</ecNumber>
    </recommendedName>
    <alternativeName>
        <fullName evidence="11">Threonine deaminase</fullName>
    </alternativeName>
</protein>
<evidence type="ECO:0000313" key="13">
    <source>
        <dbReference type="EMBL" id="PDH42255.1"/>
    </source>
</evidence>
<dbReference type="InterPro" id="IPR038110">
    <property type="entry name" value="TD_ACT-like_sf"/>
</dbReference>
<dbReference type="Proteomes" id="UP000219327">
    <property type="component" value="Unassembled WGS sequence"/>
</dbReference>
<comment type="pathway">
    <text evidence="3 11">Amino-acid biosynthesis; L-isoleucine biosynthesis; 2-oxobutanoate from L-threonine: step 1/1.</text>
</comment>
<dbReference type="PROSITE" id="PS51672">
    <property type="entry name" value="ACT_LIKE"/>
    <property type="match status" value="2"/>
</dbReference>
<evidence type="ECO:0000256" key="8">
    <source>
        <dbReference type="ARBA" id="ARBA00022898"/>
    </source>
</evidence>
<dbReference type="AlphaFoldDB" id="A0A2A5X0B8"/>
<reference evidence="13 14" key="1">
    <citation type="submission" date="2017-08" db="EMBL/GenBank/DDBJ databases">
        <title>Fine stratification of microbial communities through a metagenomic profile of the photic zone.</title>
        <authorList>
            <person name="Haro-Moreno J.M."/>
            <person name="Lopez-Perez M."/>
            <person name="De La Torre J."/>
            <person name="Picazo A."/>
            <person name="Camacho A."/>
            <person name="Rodriguez-Valera F."/>
        </authorList>
    </citation>
    <scope>NUCLEOTIDE SEQUENCE [LARGE SCALE GENOMIC DNA]</scope>
    <source>
        <strain evidence="13">MED-G24</strain>
    </source>
</reference>
<dbReference type="SUPFAM" id="SSF53686">
    <property type="entry name" value="Tryptophan synthase beta subunit-like PLP-dependent enzymes"/>
    <property type="match status" value="1"/>
</dbReference>
<dbReference type="GO" id="GO:0003941">
    <property type="term" value="F:L-serine ammonia-lyase activity"/>
    <property type="evidence" value="ECO:0007669"/>
    <property type="project" value="TreeGrafter"/>
</dbReference>
<dbReference type="NCBIfam" id="NF006674">
    <property type="entry name" value="PRK09224.1"/>
    <property type="match status" value="1"/>
</dbReference>
<evidence type="ECO:0000256" key="7">
    <source>
        <dbReference type="ARBA" id="ARBA00022737"/>
    </source>
</evidence>
<evidence type="ECO:0000259" key="12">
    <source>
        <dbReference type="PROSITE" id="PS51672"/>
    </source>
</evidence>
<dbReference type="CDD" id="cd01562">
    <property type="entry name" value="Thr-dehyd"/>
    <property type="match status" value="1"/>
</dbReference>
<keyword evidence="7" id="KW-0677">Repeat</keyword>
<comment type="similarity">
    <text evidence="4 11">Belongs to the serine/threonine dehydratase family.</text>
</comment>
<dbReference type="Gene3D" id="3.40.1020.10">
    <property type="entry name" value="Biosynthetic Threonine Deaminase, Domain 3"/>
    <property type="match status" value="1"/>
</dbReference>
<dbReference type="GO" id="GO:0006567">
    <property type="term" value="P:L-threonine catabolic process"/>
    <property type="evidence" value="ECO:0007669"/>
    <property type="project" value="TreeGrafter"/>
</dbReference>
<evidence type="ECO:0000256" key="11">
    <source>
        <dbReference type="RuleBase" id="RU362012"/>
    </source>
</evidence>
<feature type="domain" description="ACT-like" evidence="12">
    <location>
        <begin position="330"/>
        <end position="405"/>
    </location>
</feature>
<dbReference type="PANTHER" id="PTHR48078">
    <property type="entry name" value="THREONINE DEHYDRATASE, MITOCHONDRIAL-RELATED"/>
    <property type="match status" value="1"/>
</dbReference>
<dbReference type="InterPro" id="IPR036052">
    <property type="entry name" value="TrpB-like_PALP_sf"/>
</dbReference>
<evidence type="ECO:0000256" key="2">
    <source>
        <dbReference type="ARBA" id="ARBA00001933"/>
    </source>
</evidence>
<dbReference type="UniPathway" id="UPA00047">
    <property type="reaction ID" value="UER00054"/>
</dbReference>
<dbReference type="InterPro" id="IPR001721">
    <property type="entry name" value="TD_ACT-like"/>
</dbReference>
<evidence type="ECO:0000313" key="14">
    <source>
        <dbReference type="Proteomes" id="UP000219327"/>
    </source>
</evidence>
<keyword evidence="8 11" id="KW-0663">Pyridoxal phosphate</keyword>
<dbReference type="CDD" id="cd04906">
    <property type="entry name" value="ACT_ThrD-I_1"/>
    <property type="match status" value="1"/>
</dbReference>
<evidence type="ECO:0000256" key="3">
    <source>
        <dbReference type="ARBA" id="ARBA00004810"/>
    </source>
</evidence>
<comment type="catalytic activity">
    <reaction evidence="1 11">
        <text>L-threonine = 2-oxobutanoate + NH4(+)</text>
        <dbReference type="Rhea" id="RHEA:22108"/>
        <dbReference type="ChEBI" id="CHEBI:16763"/>
        <dbReference type="ChEBI" id="CHEBI:28938"/>
        <dbReference type="ChEBI" id="CHEBI:57926"/>
        <dbReference type="EC" id="4.3.1.19"/>
    </reaction>
</comment>
<comment type="caution">
    <text evidence="13">The sequence shown here is derived from an EMBL/GenBank/DDBJ whole genome shotgun (WGS) entry which is preliminary data.</text>
</comment>
<evidence type="ECO:0000256" key="5">
    <source>
        <dbReference type="ARBA" id="ARBA00022605"/>
    </source>
</evidence>
<keyword evidence="9 11" id="KW-0456">Lyase</keyword>
<dbReference type="InterPro" id="IPR005787">
    <property type="entry name" value="Thr_deHydtase_biosynth"/>
</dbReference>
<comment type="subunit">
    <text evidence="11">Homotetramer.</text>
</comment>
<dbReference type="GO" id="GO:0006565">
    <property type="term" value="P:L-serine catabolic process"/>
    <property type="evidence" value="ECO:0007669"/>
    <property type="project" value="TreeGrafter"/>
</dbReference>
<dbReference type="InterPro" id="IPR001926">
    <property type="entry name" value="TrpB-like_PALP"/>
</dbReference>
<dbReference type="InterPro" id="IPR050147">
    <property type="entry name" value="Ser/Thr_Dehydratase"/>
</dbReference>
<dbReference type="GO" id="GO:0009097">
    <property type="term" value="P:isoleucine biosynthetic process"/>
    <property type="evidence" value="ECO:0007669"/>
    <property type="project" value="UniProtKB-UniRule"/>
</dbReference>
<name>A0A2A5X0B8_9GAMM</name>
<dbReference type="Gene3D" id="3.40.50.1100">
    <property type="match status" value="2"/>
</dbReference>